<dbReference type="Gene3D" id="3.40.50.2300">
    <property type="match status" value="2"/>
</dbReference>
<proteinExistence type="predicted"/>
<dbReference type="InterPro" id="IPR000843">
    <property type="entry name" value="HTH_LacI"/>
</dbReference>
<dbReference type="PROSITE" id="PS50932">
    <property type="entry name" value="HTH_LACI_2"/>
    <property type="match status" value="1"/>
</dbReference>
<organism evidence="5 6">
    <name type="scientific">Zhenhengia yiwuensis</name>
    <dbReference type="NCBI Taxonomy" id="2763666"/>
    <lineage>
        <taxon>Bacteria</taxon>
        <taxon>Bacillati</taxon>
        <taxon>Bacillota</taxon>
        <taxon>Clostridia</taxon>
        <taxon>Lachnospirales</taxon>
        <taxon>Lachnospiraceae</taxon>
        <taxon>Zhenhengia</taxon>
    </lineage>
</organism>
<keyword evidence="3" id="KW-0804">Transcription</keyword>
<protein>
    <submittedName>
        <fullName evidence="5">LacI family DNA-binding transcriptional regulator</fullName>
    </submittedName>
</protein>
<dbReference type="InterPro" id="IPR010982">
    <property type="entry name" value="Lambda_DNA-bd_dom_sf"/>
</dbReference>
<keyword evidence="6" id="KW-1185">Reference proteome</keyword>
<dbReference type="InterPro" id="IPR046335">
    <property type="entry name" value="LacI/GalR-like_sensor"/>
</dbReference>
<dbReference type="AlphaFoldDB" id="A0A926EG09"/>
<dbReference type="Gene3D" id="1.10.260.40">
    <property type="entry name" value="lambda repressor-like DNA-binding domains"/>
    <property type="match status" value="1"/>
</dbReference>
<dbReference type="Pfam" id="PF00356">
    <property type="entry name" value="LacI"/>
    <property type="match status" value="1"/>
</dbReference>
<dbReference type="GO" id="GO:0003700">
    <property type="term" value="F:DNA-binding transcription factor activity"/>
    <property type="evidence" value="ECO:0007669"/>
    <property type="project" value="TreeGrafter"/>
</dbReference>
<dbReference type="RefSeq" id="WP_249332012.1">
    <property type="nucleotide sequence ID" value="NZ_JACRSY010000006.1"/>
</dbReference>
<evidence type="ECO:0000259" key="4">
    <source>
        <dbReference type="PROSITE" id="PS50932"/>
    </source>
</evidence>
<dbReference type="PANTHER" id="PTHR30146:SF109">
    <property type="entry name" value="HTH-TYPE TRANSCRIPTIONAL REGULATOR GALS"/>
    <property type="match status" value="1"/>
</dbReference>
<evidence type="ECO:0000313" key="5">
    <source>
        <dbReference type="EMBL" id="MBC8578881.1"/>
    </source>
</evidence>
<dbReference type="Pfam" id="PF13377">
    <property type="entry name" value="Peripla_BP_3"/>
    <property type="match status" value="1"/>
</dbReference>
<evidence type="ECO:0000256" key="1">
    <source>
        <dbReference type="ARBA" id="ARBA00023015"/>
    </source>
</evidence>
<evidence type="ECO:0000256" key="2">
    <source>
        <dbReference type="ARBA" id="ARBA00023125"/>
    </source>
</evidence>
<dbReference type="Proteomes" id="UP000655830">
    <property type="component" value="Unassembled WGS sequence"/>
</dbReference>
<comment type="caution">
    <text evidence="5">The sequence shown here is derived from an EMBL/GenBank/DDBJ whole genome shotgun (WGS) entry which is preliminary data.</text>
</comment>
<dbReference type="SUPFAM" id="SSF53822">
    <property type="entry name" value="Periplasmic binding protein-like I"/>
    <property type="match status" value="1"/>
</dbReference>
<dbReference type="InterPro" id="IPR028082">
    <property type="entry name" value="Peripla_BP_I"/>
</dbReference>
<name>A0A926EG09_9FIRM</name>
<accession>A0A926EG09</accession>
<dbReference type="EMBL" id="JACRSY010000006">
    <property type="protein sequence ID" value="MBC8578881.1"/>
    <property type="molecule type" value="Genomic_DNA"/>
</dbReference>
<dbReference type="CDD" id="cd01392">
    <property type="entry name" value="HTH_LacI"/>
    <property type="match status" value="1"/>
</dbReference>
<evidence type="ECO:0000256" key="3">
    <source>
        <dbReference type="ARBA" id="ARBA00023163"/>
    </source>
</evidence>
<dbReference type="SUPFAM" id="SSF47413">
    <property type="entry name" value="lambda repressor-like DNA-binding domains"/>
    <property type="match status" value="1"/>
</dbReference>
<dbReference type="GO" id="GO:0000976">
    <property type="term" value="F:transcription cis-regulatory region binding"/>
    <property type="evidence" value="ECO:0007669"/>
    <property type="project" value="TreeGrafter"/>
</dbReference>
<sequence>MKRVGINDIATYLDISRNTVSKVMNDRGRVSDNIRTKVIETAIELGYTKLPEHLLKEHKMSQEHQEVEVSKAKNILVLAIAPDFSTFWGNIINGITNELTDKGFTCLYNFLNFDQERVFEVPSIIKEVDIAGIIVMNLYNKEAMEKLATTGIPVVYFDIPLGVDIIEMNTDVVVLEGRKSIYKITRHLIEQGDEILGFIGDTSYCKSIKERWLGFVNAHEHAGLKLHNEYCFTSHRQGHFYFEKETEGAIESLVHDINLLPDAFVCANDVIAQKVIKKLANYGVRVPEDIRISGFDDIFRGDEESQLTSVYIDIHQVGRRLAEQVVWRINNPDREHEVVKICGKIQYRQSTNR</sequence>
<dbReference type="PANTHER" id="PTHR30146">
    <property type="entry name" value="LACI-RELATED TRANSCRIPTIONAL REPRESSOR"/>
    <property type="match status" value="1"/>
</dbReference>
<evidence type="ECO:0000313" key="6">
    <source>
        <dbReference type="Proteomes" id="UP000655830"/>
    </source>
</evidence>
<keyword evidence="1" id="KW-0805">Transcription regulation</keyword>
<dbReference type="SMART" id="SM00354">
    <property type="entry name" value="HTH_LACI"/>
    <property type="match status" value="1"/>
</dbReference>
<keyword evidence="2 5" id="KW-0238">DNA-binding</keyword>
<gene>
    <name evidence="5" type="ORF">H8718_04960</name>
</gene>
<reference evidence="5" key="1">
    <citation type="submission" date="2020-08" db="EMBL/GenBank/DDBJ databases">
        <title>Genome public.</title>
        <authorList>
            <person name="Liu C."/>
            <person name="Sun Q."/>
        </authorList>
    </citation>
    <scope>NUCLEOTIDE SEQUENCE</scope>
    <source>
        <strain evidence="5">NSJ-12</strain>
    </source>
</reference>
<feature type="domain" description="HTH lacI-type" evidence="4">
    <location>
        <begin position="4"/>
        <end position="48"/>
    </location>
</feature>